<evidence type="ECO:0000313" key="7">
    <source>
        <dbReference type="EMBL" id="MWU33836.1"/>
    </source>
</evidence>
<dbReference type="EMBL" id="WTQT01000014">
    <property type="protein sequence ID" value="MWR36936.1"/>
    <property type="molecule type" value="Genomic_DNA"/>
</dbReference>
<keyword evidence="2" id="KW-0472">Membrane</keyword>
<reference evidence="3 9" key="1">
    <citation type="submission" date="2019-10" db="EMBL/GenBank/DDBJ databases">
        <title>Antimicrobial-resistant enteric bacteria are widely distributed amongst people, animals and the environment in northern Tanzania.</title>
        <authorList>
            <person name="Subbiah M."/>
            <person name="Call D.R."/>
        </authorList>
    </citation>
    <scope>NUCLEOTIDE SEQUENCE [LARGE SCALE GENOMIC DNA]</scope>
    <source>
        <strain evidence="3 9">TzEc067</strain>
    </source>
</reference>
<dbReference type="Proteomes" id="UP000437875">
    <property type="component" value="Unassembled WGS sequence"/>
</dbReference>
<evidence type="ECO:0000313" key="11">
    <source>
        <dbReference type="Proteomes" id="UP000460875"/>
    </source>
</evidence>
<evidence type="ECO:0000313" key="12">
    <source>
        <dbReference type="Proteomes" id="UP000462410"/>
    </source>
</evidence>
<dbReference type="EMBL" id="WTRC01000011">
    <property type="protein sequence ID" value="MWT19729.1"/>
    <property type="molecule type" value="Genomic_DNA"/>
</dbReference>
<dbReference type="Proteomes" id="UP000462410">
    <property type="component" value="Unassembled WGS sequence"/>
</dbReference>
<dbReference type="EMBL" id="WTQQ01000011">
    <property type="protein sequence ID" value="MWR87146.1"/>
    <property type="molecule type" value="Genomic_DNA"/>
</dbReference>
<dbReference type="EMBL" id="WTRX01000102">
    <property type="protein sequence ID" value="MWU33836.1"/>
    <property type="molecule type" value="Genomic_DNA"/>
</dbReference>
<evidence type="ECO:0000313" key="6">
    <source>
        <dbReference type="EMBL" id="MWT19729.1"/>
    </source>
</evidence>
<organism evidence="5 8">
    <name type="scientific">Escherichia coli</name>
    <dbReference type="NCBI Taxonomy" id="562"/>
    <lineage>
        <taxon>Bacteria</taxon>
        <taxon>Pseudomonadati</taxon>
        <taxon>Pseudomonadota</taxon>
        <taxon>Gammaproteobacteria</taxon>
        <taxon>Enterobacterales</taxon>
        <taxon>Enterobacteriaceae</taxon>
        <taxon>Escherichia</taxon>
    </lineage>
</organism>
<dbReference type="Proteomes" id="UP000441160">
    <property type="component" value="Unassembled WGS sequence"/>
</dbReference>
<sequence length="274" mass="31850">MFGSRTNLVTKWFTVFEAKKTPDRIPLSRASMQDADMYEVYLRKEGKDNGYLFVRKDGNKLEVKEYCEERDSFCIPTILYLSEITPEQVYGTHYFQGYRIDFNDLNHLEKVASRKFLNDIRKDRKKEEKQQKRYNEQERRVNDRMDVLNAVIELYMKDGSHHGLPKIATRIHSFRWELHPRKGEMKRELELVLESFVLDGELKKGEHGGYRPTGKAFTTLGEYSTQSRRHAEISKLQSGTVRATALAAIAAIASATPVIMLYLAKLFNTIKALL</sequence>
<reference evidence="8 10" key="2">
    <citation type="submission" date="2019-12" db="EMBL/GenBank/DDBJ databases">
        <title>Enteriobacteria Tanzani isolates_8377-8380.</title>
        <authorList>
            <person name="Subbiah M."/>
            <person name="Call D."/>
        </authorList>
    </citation>
    <scope>NUCLEOTIDE SEQUENCE [LARGE SCALE GENOMIC DNA]</scope>
    <source>
        <strain evidence="7 10">8378wB3</strain>
        <strain evidence="6 12">8378wH8</strain>
        <strain evidence="4 11">8379wE2</strain>
        <strain evidence="5 8">8379wE6</strain>
    </source>
</reference>
<keyword evidence="2" id="KW-0812">Transmembrane</keyword>
<evidence type="ECO:0000313" key="5">
    <source>
        <dbReference type="EMBL" id="MWR87146.1"/>
    </source>
</evidence>
<evidence type="ECO:0000256" key="1">
    <source>
        <dbReference type="SAM" id="Coils"/>
    </source>
</evidence>
<keyword evidence="2" id="KW-1133">Transmembrane helix</keyword>
<comment type="caution">
    <text evidence="5">The sequence shown here is derived from an EMBL/GenBank/DDBJ whole genome shotgun (WGS) entry which is preliminary data.</text>
</comment>
<gene>
    <name evidence="3" type="ORF">GP711_24180</name>
    <name evidence="7" type="ORF">GP944_24625</name>
    <name evidence="6" type="ORF">GP965_02055</name>
    <name evidence="4" type="ORF">GP975_02225</name>
    <name evidence="5" type="ORF">GP979_02210</name>
</gene>
<evidence type="ECO:0000313" key="10">
    <source>
        <dbReference type="Proteomes" id="UP000441160"/>
    </source>
</evidence>
<evidence type="ECO:0000313" key="3">
    <source>
        <dbReference type="EMBL" id="KAE9728042.1"/>
    </source>
</evidence>
<keyword evidence="1" id="KW-0175">Coiled coil</keyword>
<proteinExistence type="predicted"/>
<evidence type="ECO:0000313" key="8">
    <source>
        <dbReference type="Proteomes" id="UP000436482"/>
    </source>
</evidence>
<accession>A0A6N8N972</accession>
<dbReference type="EMBL" id="WSGM01000052">
    <property type="protein sequence ID" value="KAE9728042.1"/>
    <property type="molecule type" value="Genomic_DNA"/>
</dbReference>
<evidence type="ECO:0000313" key="4">
    <source>
        <dbReference type="EMBL" id="MWR36936.1"/>
    </source>
</evidence>
<evidence type="ECO:0000256" key="2">
    <source>
        <dbReference type="SAM" id="Phobius"/>
    </source>
</evidence>
<protein>
    <recommendedName>
        <fullName evidence="13">Transmembrane protein</fullName>
    </recommendedName>
</protein>
<evidence type="ECO:0008006" key="13">
    <source>
        <dbReference type="Google" id="ProtNLM"/>
    </source>
</evidence>
<feature type="coiled-coil region" evidence="1">
    <location>
        <begin position="117"/>
        <end position="144"/>
    </location>
</feature>
<name>A0A6N8N972_ECOLX</name>
<feature type="transmembrane region" description="Helical" evidence="2">
    <location>
        <begin position="243"/>
        <end position="264"/>
    </location>
</feature>
<dbReference type="RefSeq" id="WP_047173249.1">
    <property type="nucleotide sequence ID" value="NZ_CP195978.1"/>
</dbReference>
<dbReference type="AlphaFoldDB" id="A0A6N8N972"/>
<evidence type="ECO:0000313" key="9">
    <source>
        <dbReference type="Proteomes" id="UP000437875"/>
    </source>
</evidence>
<dbReference type="Proteomes" id="UP000436482">
    <property type="component" value="Unassembled WGS sequence"/>
</dbReference>
<dbReference type="Proteomes" id="UP000460875">
    <property type="component" value="Unassembled WGS sequence"/>
</dbReference>